<keyword evidence="7" id="KW-0496">Mitochondrion</keyword>
<protein>
    <recommendedName>
        <fullName evidence="3">Cytochrome c oxidase assembly protein COX16 homolog, mitochondrial</fullName>
    </recommendedName>
</protein>
<dbReference type="GO" id="GO:0033617">
    <property type="term" value="P:mitochondrial respiratory chain complex IV assembly"/>
    <property type="evidence" value="ECO:0000318"/>
    <property type="project" value="GO_Central"/>
</dbReference>
<gene>
    <name evidence="11 12" type="primary">cox16.L</name>
</gene>
<dbReference type="KEGG" id="xla:733273"/>
<evidence type="ECO:0000256" key="4">
    <source>
        <dbReference type="ARBA" id="ARBA00022692"/>
    </source>
</evidence>
<evidence type="ECO:0000313" key="10">
    <source>
        <dbReference type="Proteomes" id="UP000186698"/>
    </source>
</evidence>
<keyword evidence="6" id="KW-1133">Transmembrane helix</keyword>
<dbReference type="Xenbase" id="XB-GENE-961354">
    <property type="gene designation" value="cox16.L"/>
</dbReference>
<comment type="similarity">
    <text evidence="2">Belongs to the COX16 family.</text>
</comment>
<feature type="compositionally biased region" description="Basic and acidic residues" evidence="9">
    <location>
        <begin position="82"/>
        <end position="92"/>
    </location>
</feature>
<evidence type="ECO:0000256" key="6">
    <source>
        <dbReference type="ARBA" id="ARBA00022989"/>
    </source>
</evidence>
<organism evidence="10 11">
    <name type="scientific">Xenopus laevis</name>
    <name type="common">African clawed frog</name>
    <dbReference type="NCBI Taxonomy" id="8355"/>
    <lineage>
        <taxon>Eukaryota</taxon>
        <taxon>Metazoa</taxon>
        <taxon>Chordata</taxon>
        <taxon>Craniata</taxon>
        <taxon>Vertebrata</taxon>
        <taxon>Euteleostomi</taxon>
        <taxon>Amphibia</taxon>
        <taxon>Batrachia</taxon>
        <taxon>Anura</taxon>
        <taxon>Pipoidea</taxon>
        <taxon>Pipidae</taxon>
        <taxon>Xenopodinae</taxon>
        <taxon>Xenopus</taxon>
        <taxon>Xenopus</taxon>
    </lineage>
</organism>
<comment type="subcellular location">
    <subcellularLocation>
        <location evidence="1">Mitochondrion inner membrane</location>
        <topology evidence="1">Single-pass membrane protein</topology>
    </subcellularLocation>
</comment>
<dbReference type="Pfam" id="PF14138">
    <property type="entry name" value="COX16"/>
    <property type="match status" value="1"/>
</dbReference>
<sequence>MASSIWRSLRKNKTFRYGAPMLLLIIGGSFGLREFTQIRYDAQNLKRKIDPALEELISKKRISLESEFEKIKDSDYEDWKNVRGPRPWEDSKSFQMEQRNPAIPKEA</sequence>
<evidence type="ECO:0000313" key="11">
    <source>
        <dbReference type="RefSeq" id="XP_018086588.1"/>
    </source>
</evidence>
<reference evidence="11" key="1">
    <citation type="submission" date="2025-08" db="UniProtKB">
        <authorList>
            <consortium name="RefSeq"/>
        </authorList>
    </citation>
    <scope>IDENTIFICATION</scope>
    <source>
        <strain evidence="11">J_2021</strain>
        <tissue evidence="11">Erythrocytes</tissue>
    </source>
</reference>
<evidence type="ECO:0000313" key="12">
    <source>
        <dbReference type="Xenbase" id="XB-GENE-961354"/>
    </source>
</evidence>
<name>A0A1L8FAQ9_XENLA</name>
<dbReference type="InterPro" id="IPR020164">
    <property type="entry name" value="Cyt_c_Oxase_assmbl_COX16"/>
</dbReference>
<evidence type="ECO:0000256" key="3">
    <source>
        <dbReference type="ARBA" id="ARBA00021814"/>
    </source>
</evidence>
<dbReference type="AGR" id="Xenbase:XB-GENE-961354"/>
<evidence type="ECO:0000256" key="9">
    <source>
        <dbReference type="SAM" id="MobiDB-lite"/>
    </source>
</evidence>
<evidence type="ECO:0000256" key="5">
    <source>
        <dbReference type="ARBA" id="ARBA00022792"/>
    </source>
</evidence>
<dbReference type="PANTHER" id="PTHR17130:SF14">
    <property type="entry name" value="CYTOCHROME C OXIDASE ASSEMBLY PROTEIN COX16 HOMOLOG, MITOCHONDRIAL"/>
    <property type="match status" value="1"/>
</dbReference>
<dbReference type="GO" id="GO:0005743">
    <property type="term" value="C:mitochondrial inner membrane"/>
    <property type="evidence" value="ECO:0000318"/>
    <property type="project" value="GO_Central"/>
</dbReference>
<dbReference type="PaxDb" id="8355-A0A1L8FAQ9"/>
<dbReference type="PANTHER" id="PTHR17130">
    <property type="entry name" value="MITOCHONDRIAL OUTER MEMBRANE PROTEIN 25"/>
    <property type="match status" value="1"/>
</dbReference>
<evidence type="ECO:0000256" key="8">
    <source>
        <dbReference type="ARBA" id="ARBA00023136"/>
    </source>
</evidence>
<dbReference type="GeneID" id="733273"/>
<dbReference type="OMA" id="DIESWEN"/>
<proteinExistence type="inferred from homology"/>
<dbReference type="AlphaFoldDB" id="A0A1L8FAQ9"/>
<keyword evidence="4" id="KW-0812">Transmembrane</keyword>
<keyword evidence="10" id="KW-1185">Reference proteome</keyword>
<dbReference type="STRING" id="8355.A0A1L8FAQ9"/>
<keyword evidence="5" id="KW-0999">Mitochondrion inner membrane</keyword>
<evidence type="ECO:0000256" key="1">
    <source>
        <dbReference type="ARBA" id="ARBA00004434"/>
    </source>
</evidence>
<evidence type="ECO:0000256" key="2">
    <source>
        <dbReference type="ARBA" id="ARBA00008370"/>
    </source>
</evidence>
<dbReference type="CTD" id="733273"/>
<evidence type="ECO:0000256" key="7">
    <source>
        <dbReference type="ARBA" id="ARBA00023128"/>
    </source>
</evidence>
<keyword evidence="8" id="KW-0472">Membrane</keyword>
<dbReference type="OrthoDB" id="5516033at2759"/>
<dbReference type="Bgee" id="733273">
    <property type="expression patterns" value="Expressed in muscle tissue and 19 other cell types or tissues"/>
</dbReference>
<accession>A0A1L8FAQ9</accession>
<dbReference type="RefSeq" id="XP_018086588.1">
    <property type="nucleotide sequence ID" value="XM_018231099.2"/>
</dbReference>
<feature type="region of interest" description="Disordered" evidence="9">
    <location>
        <begin position="82"/>
        <end position="107"/>
    </location>
</feature>
<dbReference type="Proteomes" id="UP000186698">
    <property type="component" value="Chromosome 8L"/>
</dbReference>